<comment type="caution">
    <text evidence="2">The sequence shown here is derived from an EMBL/GenBank/DDBJ whole genome shotgun (WGS) entry which is preliminary data.</text>
</comment>
<dbReference type="InterPro" id="IPR058465">
    <property type="entry name" value="DUF8152"/>
</dbReference>
<dbReference type="Pfam" id="PF26479">
    <property type="entry name" value="DUF8152"/>
    <property type="match status" value="1"/>
</dbReference>
<dbReference type="EMBL" id="RZHH01000001">
    <property type="protein sequence ID" value="RYJ19571.1"/>
    <property type="molecule type" value="Genomic_DNA"/>
</dbReference>
<name>A0A482TSL6_9EURY</name>
<dbReference type="AlphaFoldDB" id="A0A482TSL6"/>
<proteinExistence type="predicted"/>
<reference evidence="2 3" key="1">
    <citation type="submission" date="2018-12" db="EMBL/GenBank/DDBJ databases">
        <title>Genome analysis provides insights into bioremediation potentialities of Halogeometricum borinquense strain N11.</title>
        <authorList>
            <person name="Najjari A."/>
            <person name="Youssef N."/>
            <person name="Fhoula I."/>
            <person name="Ben Dhia O."/>
            <person name="Mahjoubi M."/>
            <person name="Ouzari H.I."/>
            <person name="Cherif A."/>
        </authorList>
    </citation>
    <scope>NUCLEOTIDE SEQUENCE [LARGE SCALE GENOMIC DNA]</scope>
    <source>
        <strain evidence="2 3">N11</strain>
    </source>
</reference>
<accession>A0A482TSL6</accession>
<protein>
    <recommendedName>
        <fullName evidence="1">DUF8152 domain-containing protein</fullName>
    </recommendedName>
</protein>
<feature type="domain" description="DUF8152" evidence="1">
    <location>
        <begin position="12"/>
        <end position="94"/>
    </location>
</feature>
<sequence length="96" mass="10224">MTSVDEATRAKLRKLHDHLAATAERPVERTASAHLGEAEAVAGDVADDPNVAPAVVKSRIETVSNLLSNVEKTGDDAADKHVERARELVAELLSSE</sequence>
<organism evidence="2 3">
    <name type="scientific">Halogeometricum borinquense</name>
    <dbReference type="NCBI Taxonomy" id="60847"/>
    <lineage>
        <taxon>Archaea</taxon>
        <taxon>Methanobacteriati</taxon>
        <taxon>Methanobacteriota</taxon>
        <taxon>Stenosarchaea group</taxon>
        <taxon>Halobacteria</taxon>
        <taxon>Halobacteriales</taxon>
        <taxon>Haloferacaceae</taxon>
        <taxon>Halogeometricum</taxon>
    </lineage>
</organism>
<gene>
    <name evidence="2" type="ORF">ELS19_00840</name>
</gene>
<dbReference type="GeneID" id="9992241"/>
<evidence type="ECO:0000313" key="2">
    <source>
        <dbReference type="EMBL" id="RYJ19571.1"/>
    </source>
</evidence>
<evidence type="ECO:0000313" key="3">
    <source>
        <dbReference type="Proteomes" id="UP000294028"/>
    </source>
</evidence>
<dbReference type="OMA" id="ATDHCET"/>
<evidence type="ECO:0000259" key="1">
    <source>
        <dbReference type="Pfam" id="PF26479"/>
    </source>
</evidence>
<dbReference type="RefSeq" id="WP_006055407.1">
    <property type="nucleotide sequence ID" value="NZ_RZHH01000001.1"/>
</dbReference>
<dbReference type="Proteomes" id="UP000294028">
    <property type="component" value="Unassembled WGS sequence"/>
</dbReference>